<dbReference type="PANTHER" id="PTHR12585">
    <property type="entry name" value="SCC1 / RAD21 FAMILY MEMBER"/>
    <property type="match status" value="1"/>
</dbReference>
<name>A0A1X0QNC4_RHIZD</name>
<evidence type="ECO:0000313" key="6">
    <source>
        <dbReference type="EMBL" id="ORE01260.1"/>
    </source>
</evidence>
<dbReference type="Gene3D" id="1.10.10.580">
    <property type="entry name" value="Structural maintenance of chromosome 1. Chain E"/>
    <property type="match status" value="1"/>
</dbReference>
<dbReference type="GO" id="GO:0008278">
    <property type="term" value="C:cohesin complex"/>
    <property type="evidence" value="ECO:0007669"/>
    <property type="project" value="InterPro"/>
</dbReference>
<proteinExistence type="inferred from homology"/>
<accession>A0A1X0QNC4</accession>
<dbReference type="Proteomes" id="UP000242414">
    <property type="component" value="Unassembled WGS sequence"/>
</dbReference>
<dbReference type="InterPro" id="IPR006910">
    <property type="entry name" value="Rad21_Rec8_N"/>
</dbReference>
<evidence type="ECO:0000256" key="3">
    <source>
        <dbReference type="ARBA" id="ARBA00023242"/>
    </source>
</evidence>
<dbReference type="GO" id="GO:0005634">
    <property type="term" value="C:nucleus"/>
    <property type="evidence" value="ECO:0007669"/>
    <property type="project" value="UniProtKB-SubCell"/>
</dbReference>
<dbReference type="SUPFAM" id="SSF46785">
    <property type="entry name" value="Winged helix' DNA-binding domain"/>
    <property type="match status" value="1"/>
</dbReference>
<dbReference type="InterPro" id="IPR006909">
    <property type="entry name" value="Rad21/Rec8_C_eu"/>
</dbReference>
<dbReference type="Pfam" id="PF04825">
    <property type="entry name" value="Rad21_Rec8_N"/>
    <property type="match status" value="1"/>
</dbReference>
<gene>
    <name evidence="6" type="ORF">BCV72DRAFT_236735</name>
</gene>
<dbReference type="CDD" id="cd21788">
    <property type="entry name" value="Rad21_Rec8_M_SpRad21p-like"/>
    <property type="match status" value="1"/>
</dbReference>
<organism evidence="6">
    <name type="scientific">Rhizopus microsporus var. microsporus</name>
    <dbReference type="NCBI Taxonomy" id="86635"/>
    <lineage>
        <taxon>Eukaryota</taxon>
        <taxon>Fungi</taxon>
        <taxon>Fungi incertae sedis</taxon>
        <taxon>Mucoromycota</taxon>
        <taxon>Mucoromycotina</taxon>
        <taxon>Mucoromycetes</taxon>
        <taxon>Mucorales</taxon>
        <taxon>Mucorineae</taxon>
        <taxon>Rhizopodaceae</taxon>
        <taxon>Rhizopus</taxon>
    </lineage>
</organism>
<evidence type="ECO:0000256" key="1">
    <source>
        <dbReference type="ARBA" id="ARBA00004123"/>
    </source>
</evidence>
<dbReference type="AlphaFoldDB" id="A0A1X0QNC4"/>
<dbReference type="EMBL" id="KV922160">
    <property type="protein sequence ID" value="ORE01260.1"/>
    <property type="molecule type" value="Genomic_DNA"/>
</dbReference>
<evidence type="ECO:0008006" key="7">
    <source>
        <dbReference type="Google" id="ProtNLM"/>
    </source>
</evidence>
<dbReference type="OrthoDB" id="10071381at2759"/>
<dbReference type="Pfam" id="PF04824">
    <property type="entry name" value="Rad21_Rec8"/>
    <property type="match status" value="1"/>
</dbReference>
<comment type="subcellular location">
    <subcellularLocation>
        <location evidence="1">Nucleus</location>
    </subcellularLocation>
</comment>
<protein>
    <recommendedName>
        <fullName evidence="7">Rad21/Rec8-like protein N-terminal domain-containing protein</fullName>
    </recommendedName>
</protein>
<dbReference type="InterPro" id="IPR039781">
    <property type="entry name" value="Rad21/Rec8-like"/>
</dbReference>
<evidence type="ECO:0000256" key="2">
    <source>
        <dbReference type="ARBA" id="ARBA00009870"/>
    </source>
</evidence>
<reference evidence="6" key="1">
    <citation type="journal article" date="2016" name="Proc. Natl. Acad. Sci. U.S.A.">
        <title>Lipid metabolic changes in an early divergent fungus govern the establishment of a mutualistic symbiosis with endobacteria.</title>
        <authorList>
            <person name="Lastovetsky O.A."/>
            <person name="Gaspar M.L."/>
            <person name="Mondo S.J."/>
            <person name="LaButti K.M."/>
            <person name="Sandor L."/>
            <person name="Grigoriev I.V."/>
            <person name="Henry S.A."/>
            <person name="Pawlowska T.E."/>
        </authorList>
    </citation>
    <scope>NUCLEOTIDE SEQUENCE [LARGE SCALE GENOMIC DNA]</scope>
    <source>
        <strain evidence="6">ATCC 52814</strain>
    </source>
</reference>
<dbReference type="GO" id="GO:0003682">
    <property type="term" value="F:chromatin binding"/>
    <property type="evidence" value="ECO:0007669"/>
    <property type="project" value="TreeGrafter"/>
</dbReference>
<dbReference type="GO" id="GO:0007062">
    <property type="term" value="P:sister chromatid cohesion"/>
    <property type="evidence" value="ECO:0007669"/>
    <property type="project" value="InterPro"/>
</dbReference>
<feature type="domain" description="Rad21/Rec8-like protein N-terminal" evidence="5">
    <location>
        <begin position="4"/>
        <end position="100"/>
    </location>
</feature>
<comment type="similarity">
    <text evidence="2">Belongs to the rad21 family.</text>
</comment>
<dbReference type="VEuPathDB" id="FungiDB:BCV72DRAFT_236735"/>
<sequence>MLTDQLTRQGPLARVWLASHWERKLSKSQFLQTNIEKTIDAIETNQEEEPSLRISGQLLLGVVRIYSRKTRYLLEDCNDALVKIKLAFKKGDVNMPDIHHSVANVNAITLQDKLTEFDILLPDVPLNQNLNGIDPILDSLDFSPSQDITLSGFEGGFFTDVEMGLRFDSTTEGGRRDQPGLADTAFEPAEISEPLKRMTLDDQTGLADNTADFGFDINDNLDYDIGADFHDTRFDLPSTQDVAEASLDTLMQVGIMPVDEQMVFDTEAVQEPATRKRKRLVVDKVTEIPQEDLRRYTSDTSSIVNRDLHFFEATKAKPVIHLRGPGGNAVGTELEDMFTRISHKRLAAAPESAAHPETYLGAPTPAGEGLEPFGGFDYDVDIGTGGFDRERFEQTTEAEDTGFDIDFFGTQTTQTFNESTRRTLETIEGLTQFNGVKFAELVPTTSSKSEAAKRFYEVLLLASRDKIKVRQDQPYGGIQISAVAVH</sequence>
<evidence type="ECO:0000259" key="5">
    <source>
        <dbReference type="Pfam" id="PF04825"/>
    </source>
</evidence>
<evidence type="ECO:0000259" key="4">
    <source>
        <dbReference type="Pfam" id="PF04824"/>
    </source>
</evidence>
<dbReference type="GO" id="GO:1990414">
    <property type="term" value="P:replication-born double-strand break repair via sister chromatid exchange"/>
    <property type="evidence" value="ECO:0007669"/>
    <property type="project" value="TreeGrafter"/>
</dbReference>
<feature type="domain" description="Rad21/Rec8-like protein C-terminal eukaryotic" evidence="4">
    <location>
        <begin position="437"/>
        <end position="482"/>
    </location>
</feature>
<dbReference type="InterPro" id="IPR023093">
    <property type="entry name" value="ScpA-like_C"/>
</dbReference>
<dbReference type="InterPro" id="IPR036390">
    <property type="entry name" value="WH_DNA-bd_sf"/>
</dbReference>
<dbReference type="PANTHER" id="PTHR12585:SF69">
    <property type="entry name" value="FI11703P"/>
    <property type="match status" value="1"/>
</dbReference>
<keyword evidence="3" id="KW-0539">Nucleus</keyword>